<dbReference type="EMBL" id="DXDA01000038">
    <property type="protein sequence ID" value="HIY68705.1"/>
    <property type="molecule type" value="Genomic_DNA"/>
</dbReference>
<accession>A0A9D2CCL3</accession>
<feature type="domain" description="Choloylglycine hydrolase/NAAA C-terminal" evidence="4">
    <location>
        <begin position="22"/>
        <end position="330"/>
    </location>
</feature>
<name>A0A9D2CCL3_9BACT</name>
<proteinExistence type="inferred from homology"/>
<dbReference type="InterPro" id="IPR029132">
    <property type="entry name" value="CBAH/NAAA_C"/>
</dbReference>
<keyword evidence="3" id="KW-0732">Signal</keyword>
<keyword evidence="2 5" id="KW-0378">Hydrolase</keyword>
<evidence type="ECO:0000313" key="6">
    <source>
        <dbReference type="Proteomes" id="UP000886844"/>
    </source>
</evidence>
<dbReference type="CDD" id="cd00542">
    <property type="entry name" value="Ntn_PVA"/>
    <property type="match status" value="1"/>
</dbReference>
<evidence type="ECO:0000313" key="5">
    <source>
        <dbReference type="EMBL" id="HIY68705.1"/>
    </source>
</evidence>
<dbReference type="GO" id="GO:0016787">
    <property type="term" value="F:hydrolase activity"/>
    <property type="evidence" value="ECO:0007669"/>
    <property type="project" value="UniProtKB-KW"/>
</dbReference>
<dbReference type="PANTHER" id="PTHR35527">
    <property type="entry name" value="CHOLOYLGLYCINE HYDROLASE"/>
    <property type="match status" value="1"/>
</dbReference>
<evidence type="ECO:0000256" key="3">
    <source>
        <dbReference type="SAM" id="SignalP"/>
    </source>
</evidence>
<evidence type="ECO:0000259" key="4">
    <source>
        <dbReference type="Pfam" id="PF02275"/>
    </source>
</evidence>
<dbReference type="Gene3D" id="3.60.60.10">
    <property type="entry name" value="Penicillin V Acylase, Chain A"/>
    <property type="match status" value="1"/>
</dbReference>
<reference evidence="5" key="2">
    <citation type="submission" date="2021-04" db="EMBL/GenBank/DDBJ databases">
        <authorList>
            <person name="Gilroy R."/>
        </authorList>
    </citation>
    <scope>NUCLEOTIDE SEQUENCE</scope>
    <source>
        <strain evidence="5">5134</strain>
    </source>
</reference>
<feature type="signal peptide" evidence="3">
    <location>
        <begin position="1"/>
        <end position="21"/>
    </location>
</feature>
<gene>
    <name evidence="5" type="ORF">H9828_04750</name>
</gene>
<evidence type="ECO:0000256" key="1">
    <source>
        <dbReference type="ARBA" id="ARBA00006625"/>
    </source>
</evidence>
<organism evidence="5 6">
    <name type="scientific">Candidatus Alistipes intestinigallinarum</name>
    <dbReference type="NCBI Taxonomy" id="2838440"/>
    <lineage>
        <taxon>Bacteria</taxon>
        <taxon>Pseudomonadati</taxon>
        <taxon>Bacteroidota</taxon>
        <taxon>Bacteroidia</taxon>
        <taxon>Bacteroidales</taxon>
        <taxon>Rikenellaceae</taxon>
        <taxon>Alistipes</taxon>
    </lineage>
</organism>
<dbReference type="Proteomes" id="UP000886844">
    <property type="component" value="Unassembled WGS sequence"/>
</dbReference>
<comment type="caution">
    <text evidence="5">The sequence shown here is derived from an EMBL/GenBank/DDBJ whole genome shotgun (WGS) entry which is preliminary data.</text>
</comment>
<dbReference type="InterPro" id="IPR052193">
    <property type="entry name" value="Peptidase_C59"/>
</dbReference>
<sequence>MKLKIGLLGVAALCGTFQALACTGISLTAADGSYVQSRTIEWGNSALESMYVIVPRGQQLQSVTPGGEPGLSFKARYGVVGLAVVEQAFIAEGINEAGLSAGLFFFPQYGSYESYDATQNDRTLVDLQVAGWILTQFSTIDEVKAAIGKVRIVGLEANSVVHWRIGEPSGRQVVLEIVGGVPHFYENEVGVLTNAPGFEWQVTNLNNYVNLRPGNVEPFQVGEKTLRAFGATAGFLGLPGDDTPPSRFVRAAFLRATAPQRATAFATVQECFHLLNNFDVPIGLEHPAGQCPDIPSATQWTSAIDLTHRLVYYKTAYNNTIRCIDLSQIDFGKVRYQSHPLDRVQQQPVERITVKN</sequence>
<evidence type="ECO:0000256" key="2">
    <source>
        <dbReference type="ARBA" id="ARBA00022801"/>
    </source>
</evidence>
<protein>
    <submittedName>
        <fullName evidence="5">Choloylglycine hydrolase family protein</fullName>
    </submittedName>
</protein>
<dbReference type="SUPFAM" id="SSF56235">
    <property type="entry name" value="N-terminal nucleophile aminohydrolases (Ntn hydrolases)"/>
    <property type="match status" value="1"/>
</dbReference>
<reference evidence="5" key="1">
    <citation type="journal article" date="2021" name="PeerJ">
        <title>Extensive microbial diversity within the chicken gut microbiome revealed by metagenomics and culture.</title>
        <authorList>
            <person name="Gilroy R."/>
            <person name="Ravi A."/>
            <person name="Getino M."/>
            <person name="Pursley I."/>
            <person name="Horton D.L."/>
            <person name="Alikhan N.F."/>
            <person name="Baker D."/>
            <person name="Gharbi K."/>
            <person name="Hall N."/>
            <person name="Watson M."/>
            <person name="Adriaenssens E.M."/>
            <person name="Foster-Nyarko E."/>
            <person name="Jarju S."/>
            <person name="Secka A."/>
            <person name="Antonio M."/>
            <person name="Oren A."/>
            <person name="Chaudhuri R.R."/>
            <person name="La Ragione R."/>
            <person name="Hildebrand F."/>
            <person name="Pallen M.J."/>
        </authorList>
    </citation>
    <scope>NUCLEOTIDE SEQUENCE</scope>
    <source>
        <strain evidence="5">5134</strain>
    </source>
</reference>
<dbReference type="AlphaFoldDB" id="A0A9D2CCL3"/>
<dbReference type="PANTHER" id="PTHR35527:SF2">
    <property type="entry name" value="HYDROLASE"/>
    <property type="match status" value="1"/>
</dbReference>
<dbReference type="Pfam" id="PF02275">
    <property type="entry name" value="CBAH"/>
    <property type="match status" value="1"/>
</dbReference>
<comment type="similarity">
    <text evidence="1">Belongs to the peptidase C59 family.</text>
</comment>
<dbReference type="InterPro" id="IPR029055">
    <property type="entry name" value="Ntn_hydrolases_N"/>
</dbReference>
<feature type="chain" id="PRO_5038498653" evidence="3">
    <location>
        <begin position="22"/>
        <end position="356"/>
    </location>
</feature>